<reference evidence="3" key="1">
    <citation type="journal article" date="2019" name="Int. J. Syst. Evol. Microbiol.">
        <title>The Global Catalogue of Microorganisms (GCM) 10K type strain sequencing project: providing services to taxonomists for standard genome sequencing and annotation.</title>
        <authorList>
            <consortium name="The Broad Institute Genomics Platform"/>
            <consortium name="The Broad Institute Genome Sequencing Center for Infectious Disease"/>
            <person name="Wu L."/>
            <person name="Ma J."/>
        </authorList>
    </citation>
    <scope>NUCLEOTIDE SEQUENCE [LARGE SCALE GENOMIC DNA]</scope>
    <source>
        <strain evidence="3">JCM 19635</strain>
    </source>
</reference>
<sequence length="266" mass="29683">MISIIICSRNKGMLAQITSNVEETIGVQHEIISVNNSTGKYGICAAYNLGASQSKYEILCFMHEDIKFHTLGWGQVVADKLADARAGVLGVAGGTYQPAAPTSWVGAGLANIRMNVLHSTNTTPAQLAYHNAHSETVAEAATVDGLWMCCRKDVWQEFPFDEINFPHFHFYDIDFCTRIFPKYKILITYEILIEHFSAGTFERDWLINAIKYYKLRRAYLPFGAIALTASEAKAIELNVFQQAAMKTIGYDLGLQEFVFACAKLCQ</sequence>
<feature type="domain" description="Streptomycin biosynthesis protein StrF" evidence="1">
    <location>
        <begin position="4"/>
        <end position="187"/>
    </location>
</feature>
<keyword evidence="3" id="KW-1185">Reference proteome</keyword>
<gene>
    <name evidence="2" type="ORF">ACFQT0_23915</name>
</gene>
<dbReference type="InterPro" id="IPR029044">
    <property type="entry name" value="Nucleotide-diphossugar_trans"/>
</dbReference>
<evidence type="ECO:0000259" key="1">
    <source>
        <dbReference type="Pfam" id="PF13712"/>
    </source>
</evidence>
<evidence type="ECO:0000313" key="3">
    <source>
        <dbReference type="Proteomes" id="UP001596513"/>
    </source>
</evidence>
<proteinExistence type="predicted"/>
<protein>
    <submittedName>
        <fullName evidence="2">Glycosyltransferase</fullName>
    </submittedName>
</protein>
<accession>A0ABW2UAK2</accession>
<evidence type="ECO:0000313" key="2">
    <source>
        <dbReference type="EMBL" id="MFC7670074.1"/>
    </source>
</evidence>
<dbReference type="Gene3D" id="3.90.550.10">
    <property type="entry name" value="Spore Coat Polysaccharide Biosynthesis Protein SpsA, Chain A"/>
    <property type="match status" value="1"/>
</dbReference>
<organism evidence="2 3">
    <name type="scientific">Hymenobacter humi</name>
    <dbReference type="NCBI Taxonomy" id="1411620"/>
    <lineage>
        <taxon>Bacteria</taxon>
        <taxon>Pseudomonadati</taxon>
        <taxon>Bacteroidota</taxon>
        <taxon>Cytophagia</taxon>
        <taxon>Cytophagales</taxon>
        <taxon>Hymenobacteraceae</taxon>
        <taxon>Hymenobacter</taxon>
    </lineage>
</organism>
<comment type="caution">
    <text evidence="2">The sequence shown here is derived from an EMBL/GenBank/DDBJ whole genome shotgun (WGS) entry which is preliminary data.</text>
</comment>
<dbReference type="Pfam" id="PF13712">
    <property type="entry name" value="Glyco_tranf_2_5"/>
    <property type="match status" value="1"/>
</dbReference>
<name>A0ABW2UAK2_9BACT</name>
<dbReference type="RefSeq" id="WP_380205543.1">
    <property type="nucleotide sequence ID" value="NZ_JBHTEK010000001.1"/>
</dbReference>
<dbReference type="EMBL" id="JBHTEK010000001">
    <property type="protein sequence ID" value="MFC7670074.1"/>
    <property type="molecule type" value="Genomic_DNA"/>
</dbReference>
<dbReference type="SUPFAM" id="SSF53448">
    <property type="entry name" value="Nucleotide-diphospho-sugar transferases"/>
    <property type="match status" value="1"/>
</dbReference>
<dbReference type="InterPro" id="IPR059123">
    <property type="entry name" value="StrF_dom"/>
</dbReference>
<dbReference type="Proteomes" id="UP001596513">
    <property type="component" value="Unassembled WGS sequence"/>
</dbReference>